<evidence type="ECO:0000313" key="2">
    <source>
        <dbReference type="Proteomes" id="UP000036520"/>
    </source>
</evidence>
<dbReference type="STRING" id="320787.CA2015_4755"/>
<sequence length="209" mass="23944">MQTKLDTQFAFPSQLINAHHEVLLAEGFGLELGQPLDKKQFTIGNQPVLYTAHLPKVLDWLHGLDQPSLLEKEPCDIPVLLYDRALSFDRLLFHYDGSPASAKIIKQFLHLFSNNIKNSKATIISPAFIPKSKLKEEQELIQEVTNSTSETSFIKFNFNRIGDFWSYAVKHQKTVLVTTKNNQADLAKVLFHFYKGGLWYEKLSFYLAL</sequence>
<dbReference type="PATRIC" id="fig|320787.5.peg.5203"/>
<evidence type="ECO:0000313" key="1">
    <source>
        <dbReference type="EMBL" id="AKP54080.1"/>
    </source>
</evidence>
<accession>A0A0H4PM19</accession>
<dbReference type="RefSeq" id="WP_048644728.1">
    <property type="nucleotide sequence ID" value="NZ_CAXBGM010000122.1"/>
</dbReference>
<organism evidence="1 2">
    <name type="scientific">Cyclobacterium amurskyense</name>
    <dbReference type="NCBI Taxonomy" id="320787"/>
    <lineage>
        <taxon>Bacteria</taxon>
        <taxon>Pseudomonadati</taxon>
        <taxon>Bacteroidota</taxon>
        <taxon>Cytophagia</taxon>
        <taxon>Cytophagales</taxon>
        <taxon>Cyclobacteriaceae</taxon>
        <taxon>Cyclobacterium</taxon>
    </lineage>
</organism>
<gene>
    <name evidence="1" type="ORF">CA2015_4755</name>
</gene>
<dbReference type="KEGG" id="camu:CA2015_4755"/>
<name>A0A0H4PM19_9BACT</name>
<reference evidence="1 2" key="1">
    <citation type="submission" date="2015-07" db="EMBL/GenBank/DDBJ databases">
        <authorList>
            <person name="Kim K.M."/>
        </authorList>
    </citation>
    <scope>NUCLEOTIDE SEQUENCE [LARGE SCALE GENOMIC DNA]</scope>
    <source>
        <strain evidence="1 2">KCTC 12363</strain>
    </source>
</reference>
<dbReference type="OrthoDB" id="836893at2"/>
<dbReference type="AlphaFoldDB" id="A0A0H4PM19"/>
<proteinExistence type="predicted"/>
<dbReference type="Proteomes" id="UP000036520">
    <property type="component" value="Chromosome"/>
</dbReference>
<dbReference type="EMBL" id="CP012040">
    <property type="protein sequence ID" value="AKP54080.1"/>
    <property type="molecule type" value="Genomic_DNA"/>
</dbReference>
<keyword evidence="2" id="KW-1185">Reference proteome</keyword>
<protein>
    <submittedName>
        <fullName evidence="1">Uncharacterized protein</fullName>
    </submittedName>
</protein>